<dbReference type="PANTHER" id="PTHR43215:SF14">
    <property type="entry name" value="RADIAL SPOKE HEAD 1 HOMOLOG"/>
    <property type="match status" value="1"/>
</dbReference>
<feature type="transmembrane region" description="Helical" evidence="2">
    <location>
        <begin position="219"/>
        <end position="240"/>
    </location>
</feature>
<reference evidence="3 4" key="1">
    <citation type="submission" date="2014-06" db="EMBL/GenBank/DDBJ databases">
        <authorList>
            <person name="Swart Estienne"/>
        </authorList>
    </citation>
    <scope>NUCLEOTIDE SEQUENCE [LARGE SCALE GENOMIC DNA]</scope>
    <source>
        <strain evidence="3 4">130c</strain>
    </source>
</reference>
<dbReference type="PANTHER" id="PTHR43215">
    <property type="entry name" value="RADIAL SPOKE HEAD 1 HOMOLOG"/>
    <property type="match status" value="1"/>
</dbReference>
<name>A0A078A2H7_STYLE</name>
<proteinExistence type="predicted"/>
<protein>
    <recommendedName>
        <fullName evidence="5">Morn repeat protein</fullName>
    </recommendedName>
</protein>
<gene>
    <name evidence="3" type="primary">Contig14328.g15264</name>
    <name evidence="3" type="ORF">STYLEM_5406</name>
</gene>
<feature type="transmembrane region" description="Helical" evidence="2">
    <location>
        <begin position="525"/>
        <end position="543"/>
    </location>
</feature>
<dbReference type="AlphaFoldDB" id="A0A078A2H7"/>
<accession>A0A078A2H7</accession>
<dbReference type="GO" id="GO:0005829">
    <property type="term" value="C:cytosol"/>
    <property type="evidence" value="ECO:0007669"/>
    <property type="project" value="TreeGrafter"/>
</dbReference>
<dbReference type="InParanoid" id="A0A078A2H7"/>
<keyword evidence="2" id="KW-0812">Transmembrane</keyword>
<evidence type="ECO:0000313" key="4">
    <source>
        <dbReference type="Proteomes" id="UP000039865"/>
    </source>
</evidence>
<dbReference type="InterPro" id="IPR003409">
    <property type="entry name" value="MORN"/>
</dbReference>
<feature type="transmembrane region" description="Helical" evidence="2">
    <location>
        <begin position="261"/>
        <end position="277"/>
    </location>
</feature>
<dbReference type="Proteomes" id="UP000039865">
    <property type="component" value="Unassembled WGS sequence"/>
</dbReference>
<evidence type="ECO:0000256" key="2">
    <source>
        <dbReference type="SAM" id="Phobius"/>
    </source>
</evidence>
<dbReference type="SUPFAM" id="SSF82185">
    <property type="entry name" value="Histone H3 K4-specific methyltransferase SET7/9 N-terminal domain"/>
    <property type="match status" value="1"/>
</dbReference>
<keyword evidence="1" id="KW-0677">Repeat</keyword>
<organism evidence="3 4">
    <name type="scientific">Stylonychia lemnae</name>
    <name type="common">Ciliate</name>
    <dbReference type="NCBI Taxonomy" id="5949"/>
    <lineage>
        <taxon>Eukaryota</taxon>
        <taxon>Sar</taxon>
        <taxon>Alveolata</taxon>
        <taxon>Ciliophora</taxon>
        <taxon>Intramacronucleata</taxon>
        <taxon>Spirotrichea</taxon>
        <taxon>Stichotrichia</taxon>
        <taxon>Sporadotrichida</taxon>
        <taxon>Oxytrichidae</taxon>
        <taxon>Stylonychinae</taxon>
        <taxon>Stylonychia</taxon>
    </lineage>
</organism>
<evidence type="ECO:0000313" key="3">
    <source>
        <dbReference type="EMBL" id="CDW76406.1"/>
    </source>
</evidence>
<dbReference type="Gene3D" id="2.20.110.10">
    <property type="entry name" value="Histone H3 K4-specific methyltransferase SET7/9 N-terminal domain"/>
    <property type="match status" value="1"/>
</dbReference>
<dbReference type="Pfam" id="PF02493">
    <property type="entry name" value="MORN"/>
    <property type="match status" value="4"/>
</dbReference>
<dbReference type="EMBL" id="CCKQ01005242">
    <property type="protein sequence ID" value="CDW76406.1"/>
    <property type="molecule type" value="Genomic_DNA"/>
</dbReference>
<evidence type="ECO:0008006" key="5">
    <source>
        <dbReference type="Google" id="ProtNLM"/>
    </source>
</evidence>
<feature type="transmembrane region" description="Helical" evidence="2">
    <location>
        <begin position="289"/>
        <end position="308"/>
    </location>
</feature>
<dbReference type="SMART" id="SM00698">
    <property type="entry name" value="MORN"/>
    <property type="match status" value="4"/>
</dbReference>
<sequence>MLDISGDLYEGVWKDNKLNEYGRYIFGSGKYFIGEYKDGQQSGYGKYYQDDGCSYEGQLTNDSYEGLGLFKWYDGDQYYGQWVNNERQGLGVYTYNNGDIDFGQWFLSDKHGIRIPIIKCHCKCLIEVLSIKLREKSVTSNQLSLKYKILRNLYYPYLAIKLTCYKSMIQKFGGIRQMIEIKKNKDQLHKIAQDPFNIEDNITLDCFVCFNYRLFLKVLVYHIAFFYLIGPFMILIFFLIEGKTFTYNMGFYGYTKTHFNQAIHAICFLTSVLLFYFQGEKCRLNPIEVFMSSISTLIFCLIIALRYGSSPEIRIIQQYQRRFTEEDDQMEFMVKSWKKLNMKTIDTHIKCSMVRNDIENLTFQVMFLSKISDDFHKRLSNYRYYEENPNELKTVRDSYKKLMKSFEIKRQNVLINQSKLEMKVNLDQINNNLHYYSTKKSIGEDENQQIDIILANQDELSRKYPARLFLKELLLSTEILQKQRPSIVFKVFSIVHSLLPFILTFNSDFNSRESDKNWYRRYQQWQFWVFFITNFYINSFIYYHQSMFLEISLIDFRRRYYLMNQIQNLIEPNRMRLKSYEKIYPLINIFDKQSLMSWLDIRILALDIGY</sequence>
<dbReference type="OrthoDB" id="294378at2759"/>
<keyword evidence="2" id="KW-1133">Transmembrane helix</keyword>
<keyword evidence="4" id="KW-1185">Reference proteome</keyword>
<keyword evidence="2" id="KW-0472">Membrane</keyword>
<evidence type="ECO:0000256" key="1">
    <source>
        <dbReference type="ARBA" id="ARBA00022737"/>
    </source>
</evidence>